<evidence type="ECO:0000256" key="5">
    <source>
        <dbReference type="ARBA" id="ARBA00022683"/>
    </source>
</evidence>
<dbReference type="GO" id="GO:0005737">
    <property type="term" value="C:cytoplasm"/>
    <property type="evidence" value="ECO:0007669"/>
    <property type="project" value="UniProtKB-SubCell"/>
</dbReference>
<dbReference type="PANTHER" id="PTHR45008:SF1">
    <property type="entry name" value="PTS SYSTEM GLUCOSE-SPECIFIC EIIA COMPONENT"/>
    <property type="match status" value="1"/>
</dbReference>
<dbReference type="CDD" id="cd00210">
    <property type="entry name" value="PTS_IIA_glc"/>
    <property type="match status" value="1"/>
</dbReference>
<protein>
    <submittedName>
        <fullName evidence="8">PTS system glucose-specific EIIA component</fullName>
    </submittedName>
</protein>
<evidence type="ECO:0000256" key="1">
    <source>
        <dbReference type="ARBA" id="ARBA00004496"/>
    </source>
</evidence>
<dbReference type="Pfam" id="PF00358">
    <property type="entry name" value="PTS_EIIA_1"/>
    <property type="match status" value="1"/>
</dbReference>
<keyword evidence="4" id="KW-0808">Transferase</keyword>
<evidence type="ECO:0000256" key="3">
    <source>
        <dbReference type="ARBA" id="ARBA00022597"/>
    </source>
</evidence>
<keyword evidence="6" id="KW-0418">Kinase</keyword>
<evidence type="ECO:0000313" key="8">
    <source>
        <dbReference type="EMBL" id="GGI16942.1"/>
    </source>
</evidence>
<comment type="caution">
    <text evidence="8">The sequence shown here is derived from an EMBL/GenBank/DDBJ whole genome shotgun (WGS) entry which is preliminary data.</text>
</comment>
<evidence type="ECO:0000256" key="4">
    <source>
        <dbReference type="ARBA" id="ARBA00022679"/>
    </source>
</evidence>
<dbReference type="PROSITE" id="PS00371">
    <property type="entry name" value="PTS_EIIA_TYPE_1_HIS"/>
    <property type="match status" value="1"/>
</dbReference>
<gene>
    <name evidence="8" type="primary">crr</name>
    <name evidence="8" type="ORF">GCM10007380_35480</name>
</gene>
<keyword evidence="2" id="KW-0813">Transport</keyword>
<keyword evidence="9" id="KW-1185">Reference proteome</keyword>
<dbReference type="RefSeq" id="WP_088001527.1">
    <property type="nucleotide sequence ID" value="NZ_BMHB01000002.1"/>
</dbReference>
<name>A0A8J3F119_9BACI</name>
<sequence>MFNKLKKLFGTGENENPSTVESTTSVSKEVAIKAPLTGEFNDLSEVPDPVFAEKMMGDGFAITPSEGVVVSPVDGEIVQVFHTKHAVGIRSNEGLEVLIHVGLETVKLEGQGFEAHVTEGQKVKAGDQLLTFDLNYIKENAKSTITPVIFTNGDIAENIEINASGAIQAGSTVANVTLK</sequence>
<evidence type="ECO:0000259" key="7">
    <source>
        <dbReference type="PROSITE" id="PS51093"/>
    </source>
</evidence>
<evidence type="ECO:0000256" key="6">
    <source>
        <dbReference type="ARBA" id="ARBA00022777"/>
    </source>
</evidence>
<dbReference type="PROSITE" id="PS51093">
    <property type="entry name" value="PTS_EIIA_TYPE_1"/>
    <property type="match status" value="1"/>
</dbReference>
<evidence type="ECO:0000256" key="2">
    <source>
        <dbReference type="ARBA" id="ARBA00022448"/>
    </source>
</evidence>
<dbReference type="SUPFAM" id="SSF51261">
    <property type="entry name" value="Duplicated hybrid motif"/>
    <property type="match status" value="1"/>
</dbReference>
<dbReference type="EMBL" id="BMHB01000002">
    <property type="protein sequence ID" value="GGI16942.1"/>
    <property type="molecule type" value="Genomic_DNA"/>
</dbReference>
<dbReference type="GO" id="GO:0016301">
    <property type="term" value="F:kinase activity"/>
    <property type="evidence" value="ECO:0007669"/>
    <property type="project" value="UniProtKB-KW"/>
</dbReference>
<feature type="domain" description="PTS EIIA type-1" evidence="7">
    <location>
        <begin position="48"/>
        <end position="152"/>
    </location>
</feature>
<dbReference type="InterPro" id="IPR001127">
    <property type="entry name" value="PTS_EIIA_1_perm"/>
</dbReference>
<dbReference type="InterPro" id="IPR011055">
    <property type="entry name" value="Dup_hybrid_motif"/>
</dbReference>
<dbReference type="OrthoDB" id="92465at2"/>
<dbReference type="InterPro" id="IPR050890">
    <property type="entry name" value="PTS_EIIA_component"/>
</dbReference>
<keyword evidence="3" id="KW-0762">Sugar transport</keyword>
<comment type="subcellular location">
    <subcellularLocation>
        <location evidence="1">Cytoplasm</location>
    </subcellularLocation>
</comment>
<dbReference type="GO" id="GO:0009401">
    <property type="term" value="P:phosphoenolpyruvate-dependent sugar phosphotransferase system"/>
    <property type="evidence" value="ECO:0007669"/>
    <property type="project" value="UniProtKB-KW"/>
</dbReference>
<dbReference type="Gene3D" id="2.70.70.10">
    <property type="entry name" value="Glucose Permease (Domain IIA)"/>
    <property type="match status" value="1"/>
</dbReference>
<proteinExistence type="predicted"/>
<dbReference type="NCBIfam" id="TIGR00830">
    <property type="entry name" value="PTBA"/>
    <property type="match status" value="1"/>
</dbReference>
<dbReference type="PANTHER" id="PTHR45008">
    <property type="entry name" value="PTS SYSTEM GLUCOSE-SPECIFIC EIIA COMPONENT"/>
    <property type="match status" value="1"/>
</dbReference>
<organism evidence="8 9">
    <name type="scientific">Gottfriedia solisilvae</name>
    <dbReference type="NCBI Taxonomy" id="1516104"/>
    <lineage>
        <taxon>Bacteria</taxon>
        <taxon>Bacillati</taxon>
        <taxon>Bacillota</taxon>
        <taxon>Bacilli</taxon>
        <taxon>Bacillales</taxon>
        <taxon>Bacillaceae</taxon>
        <taxon>Gottfriedia</taxon>
    </lineage>
</organism>
<dbReference type="Proteomes" id="UP000626244">
    <property type="component" value="Unassembled WGS sequence"/>
</dbReference>
<accession>A0A8J3F119</accession>
<evidence type="ECO:0000313" key="9">
    <source>
        <dbReference type="Proteomes" id="UP000626244"/>
    </source>
</evidence>
<reference evidence="9" key="1">
    <citation type="journal article" date="2019" name="Int. J. Syst. Evol. Microbiol.">
        <title>The Global Catalogue of Microorganisms (GCM) 10K type strain sequencing project: providing services to taxonomists for standard genome sequencing and annotation.</title>
        <authorList>
            <consortium name="The Broad Institute Genomics Platform"/>
            <consortium name="The Broad Institute Genome Sequencing Center for Infectious Disease"/>
            <person name="Wu L."/>
            <person name="Ma J."/>
        </authorList>
    </citation>
    <scope>NUCLEOTIDE SEQUENCE [LARGE SCALE GENOMIC DNA]</scope>
    <source>
        <strain evidence="9">CGMCC 1.14993</strain>
    </source>
</reference>
<keyword evidence="5" id="KW-0598">Phosphotransferase system</keyword>
<dbReference type="AlphaFoldDB" id="A0A8J3F119"/>
<dbReference type="FunFam" id="2.70.70.10:FF:000001">
    <property type="entry name" value="PTS system glucose-specific IIA component"/>
    <property type="match status" value="1"/>
</dbReference>